<dbReference type="EMBL" id="AOSK01000064">
    <property type="protein sequence ID" value="EYD75920.1"/>
    <property type="molecule type" value="Genomic_DNA"/>
</dbReference>
<accession>A0A017HNM5</accession>
<evidence type="ECO:0000259" key="1">
    <source>
        <dbReference type="Pfam" id="PF03992"/>
    </source>
</evidence>
<name>A0A017HNM5_9RHOB</name>
<reference evidence="2 3" key="1">
    <citation type="submission" date="2013-02" db="EMBL/GenBank/DDBJ databases">
        <authorList>
            <person name="Fiebig A."/>
            <person name="Goeker M."/>
            <person name="Klenk H.-P.P."/>
        </authorList>
    </citation>
    <scope>NUCLEOTIDE SEQUENCE [LARGE SCALE GENOMIC DNA]</scope>
    <source>
        <strain evidence="2 3">DSM 19309</strain>
    </source>
</reference>
<proteinExistence type="predicted"/>
<dbReference type="Proteomes" id="UP000019666">
    <property type="component" value="Unassembled WGS sequence"/>
</dbReference>
<protein>
    <recommendedName>
        <fullName evidence="1">ABM domain-containing protein</fullName>
    </recommendedName>
</protein>
<sequence length="103" mass="11744">MVAYNVVRARVRPEFEAEFLRANDDPGHEMEEGLRSMSLVRTGDGEFCLIGEWDSLEAMTTARPALWAWLDRMRPMLEEGAEVSGQCVARLRPRVAEGDWRSC</sequence>
<dbReference type="SUPFAM" id="SSF54909">
    <property type="entry name" value="Dimeric alpha+beta barrel"/>
    <property type="match status" value="1"/>
</dbReference>
<dbReference type="OrthoDB" id="7066176at2"/>
<gene>
    <name evidence="2" type="ORF">Rumeso_02538</name>
</gene>
<dbReference type="STRING" id="442562.Rumeso_02538"/>
<dbReference type="Pfam" id="PF03992">
    <property type="entry name" value="ABM"/>
    <property type="match status" value="1"/>
</dbReference>
<dbReference type="HOGENOM" id="CLU_178544_0_0_5"/>
<dbReference type="InterPro" id="IPR007138">
    <property type="entry name" value="ABM_dom"/>
</dbReference>
<keyword evidence="3" id="KW-1185">Reference proteome</keyword>
<dbReference type="InterPro" id="IPR011008">
    <property type="entry name" value="Dimeric_a/b-barrel"/>
</dbReference>
<dbReference type="AlphaFoldDB" id="A0A017HNM5"/>
<dbReference type="RefSeq" id="WP_051521214.1">
    <property type="nucleotide sequence ID" value="NZ_KK088569.1"/>
</dbReference>
<comment type="caution">
    <text evidence="2">The sequence shown here is derived from an EMBL/GenBank/DDBJ whole genome shotgun (WGS) entry which is preliminary data.</text>
</comment>
<evidence type="ECO:0000313" key="3">
    <source>
        <dbReference type="Proteomes" id="UP000019666"/>
    </source>
</evidence>
<feature type="domain" description="ABM" evidence="1">
    <location>
        <begin position="5"/>
        <end position="60"/>
    </location>
</feature>
<evidence type="ECO:0000313" key="2">
    <source>
        <dbReference type="EMBL" id="EYD75920.1"/>
    </source>
</evidence>
<organism evidence="2 3">
    <name type="scientific">Rubellimicrobium mesophilum DSM 19309</name>
    <dbReference type="NCBI Taxonomy" id="442562"/>
    <lineage>
        <taxon>Bacteria</taxon>
        <taxon>Pseudomonadati</taxon>
        <taxon>Pseudomonadota</taxon>
        <taxon>Alphaproteobacteria</taxon>
        <taxon>Rhodobacterales</taxon>
        <taxon>Roseobacteraceae</taxon>
        <taxon>Rubellimicrobium</taxon>
    </lineage>
</organism>